<name>A0AAV0WP09_9HEMI</name>
<evidence type="ECO:0000259" key="1">
    <source>
        <dbReference type="Pfam" id="PF09588"/>
    </source>
</evidence>
<dbReference type="InterPro" id="IPR011335">
    <property type="entry name" value="Restrct_endonuc-II-like"/>
</dbReference>
<dbReference type="InterPro" id="IPR051703">
    <property type="entry name" value="NF-kappa-B_Signaling_Reg"/>
</dbReference>
<proteinExistence type="predicted"/>
<gene>
    <name evidence="2" type="ORF">MEUPH1_LOCUS13013</name>
</gene>
<dbReference type="PANTHER" id="PTHR46609">
    <property type="entry name" value="EXONUCLEASE, PHAGE-TYPE/RECB, C-TERMINAL DOMAIN-CONTAINING PROTEIN"/>
    <property type="match status" value="1"/>
</dbReference>
<evidence type="ECO:0000313" key="3">
    <source>
        <dbReference type="Proteomes" id="UP001160148"/>
    </source>
</evidence>
<dbReference type="EMBL" id="CARXXK010000002">
    <property type="protein sequence ID" value="CAI6357384.1"/>
    <property type="molecule type" value="Genomic_DNA"/>
</dbReference>
<organism evidence="2 3">
    <name type="scientific">Macrosiphum euphorbiae</name>
    <name type="common">potato aphid</name>
    <dbReference type="NCBI Taxonomy" id="13131"/>
    <lineage>
        <taxon>Eukaryota</taxon>
        <taxon>Metazoa</taxon>
        <taxon>Ecdysozoa</taxon>
        <taxon>Arthropoda</taxon>
        <taxon>Hexapoda</taxon>
        <taxon>Insecta</taxon>
        <taxon>Pterygota</taxon>
        <taxon>Neoptera</taxon>
        <taxon>Paraneoptera</taxon>
        <taxon>Hemiptera</taxon>
        <taxon>Sternorrhyncha</taxon>
        <taxon>Aphidomorpha</taxon>
        <taxon>Aphidoidea</taxon>
        <taxon>Aphididae</taxon>
        <taxon>Macrosiphini</taxon>
        <taxon>Macrosiphum</taxon>
    </lineage>
</organism>
<dbReference type="Proteomes" id="UP001160148">
    <property type="component" value="Unassembled WGS sequence"/>
</dbReference>
<accession>A0AAV0WP09</accession>
<reference evidence="2 3" key="1">
    <citation type="submission" date="2023-01" db="EMBL/GenBank/DDBJ databases">
        <authorList>
            <person name="Whitehead M."/>
        </authorList>
    </citation>
    <scope>NUCLEOTIDE SEQUENCE [LARGE SCALE GENOMIC DNA]</scope>
</reference>
<feature type="domain" description="YqaJ viral recombinase" evidence="1">
    <location>
        <begin position="17"/>
        <end position="89"/>
    </location>
</feature>
<sequence>MRANTSCKNTVYDILYGNVTSKVMEYGKIKEDEAGQTFETMTKLKVKSCGLFIDKDISYLAASPDGLIIGENAIIEIKFLFSKRLFTHLRPYCK</sequence>
<dbReference type="PANTHER" id="PTHR46609:SF8">
    <property type="entry name" value="YQAJ VIRAL RECOMBINASE DOMAIN-CONTAINING PROTEIN"/>
    <property type="match status" value="1"/>
</dbReference>
<dbReference type="Gene3D" id="3.90.320.10">
    <property type="match status" value="1"/>
</dbReference>
<dbReference type="Pfam" id="PF09588">
    <property type="entry name" value="YqaJ"/>
    <property type="match status" value="1"/>
</dbReference>
<dbReference type="InterPro" id="IPR019080">
    <property type="entry name" value="YqaJ_viral_recombinase"/>
</dbReference>
<keyword evidence="3" id="KW-1185">Reference proteome</keyword>
<evidence type="ECO:0000313" key="2">
    <source>
        <dbReference type="EMBL" id="CAI6357384.1"/>
    </source>
</evidence>
<dbReference type="InterPro" id="IPR011604">
    <property type="entry name" value="PDDEXK-like_dom_sf"/>
</dbReference>
<dbReference type="AlphaFoldDB" id="A0AAV0WP09"/>
<dbReference type="GO" id="GO:0006281">
    <property type="term" value="P:DNA repair"/>
    <property type="evidence" value="ECO:0007669"/>
    <property type="project" value="UniProtKB-ARBA"/>
</dbReference>
<comment type="caution">
    <text evidence="2">The sequence shown here is derived from an EMBL/GenBank/DDBJ whole genome shotgun (WGS) entry which is preliminary data.</text>
</comment>
<protein>
    <recommendedName>
        <fullName evidence="1">YqaJ viral recombinase domain-containing protein</fullName>
    </recommendedName>
</protein>
<dbReference type="SUPFAM" id="SSF52980">
    <property type="entry name" value="Restriction endonuclease-like"/>
    <property type="match status" value="1"/>
</dbReference>